<feature type="non-terminal residue" evidence="1">
    <location>
        <position position="1"/>
    </location>
</feature>
<dbReference type="InterPro" id="IPR038752">
    <property type="entry name" value="IQCH"/>
</dbReference>
<dbReference type="EMBL" id="CAJNOT010006415">
    <property type="protein sequence ID" value="CAF1489154.1"/>
    <property type="molecule type" value="Genomic_DNA"/>
</dbReference>
<name>A0A815S9W4_9BILA</name>
<evidence type="ECO:0000313" key="2">
    <source>
        <dbReference type="Proteomes" id="UP000663864"/>
    </source>
</evidence>
<dbReference type="AlphaFoldDB" id="A0A815S9W4"/>
<organism evidence="1 2">
    <name type="scientific">Rotaria sordida</name>
    <dbReference type="NCBI Taxonomy" id="392033"/>
    <lineage>
        <taxon>Eukaryota</taxon>
        <taxon>Metazoa</taxon>
        <taxon>Spiralia</taxon>
        <taxon>Gnathifera</taxon>
        <taxon>Rotifera</taxon>
        <taxon>Eurotatoria</taxon>
        <taxon>Bdelloidea</taxon>
        <taxon>Philodinida</taxon>
        <taxon>Philodinidae</taxon>
        <taxon>Rotaria</taxon>
    </lineage>
</organism>
<sequence length="125" mass="14006">IVERNRYAVWSARLHHSNLSVLHYSVFFQMCRAHGVGFDIREKQGSVFTLLECDRHENIGMITIGDTLQNTLSNFAYNLNAINQEITTASMKGRSNFILAINDIENILGITQENASNESTANATS</sequence>
<proteinExistence type="predicted"/>
<evidence type="ECO:0000313" key="1">
    <source>
        <dbReference type="EMBL" id="CAF1489154.1"/>
    </source>
</evidence>
<dbReference type="Proteomes" id="UP000663864">
    <property type="component" value="Unassembled WGS sequence"/>
</dbReference>
<reference evidence="1" key="1">
    <citation type="submission" date="2021-02" db="EMBL/GenBank/DDBJ databases">
        <authorList>
            <person name="Nowell W R."/>
        </authorList>
    </citation>
    <scope>NUCLEOTIDE SEQUENCE</scope>
</reference>
<accession>A0A815S9W4</accession>
<dbReference type="PANTHER" id="PTHR14465:SF0">
    <property type="entry name" value="IQ DOMAIN-CONTAINING PROTEIN H"/>
    <property type="match status" value="1"/>
</dbReference>
<dbReference type="PANTHER" id="PTHR14465">
    <property type="entry name" value="IQ DOMAIN-CONTAINING PROTEIN H"/>
    <property type="match status" value="1"/>
</dbReference>
<protein>
    <submittedName>
        <fullName evidence="1">Uncharacterized protein</fullName>
    </submittedName>
</protein>
<comment type="caution">
    <text evidence="1">The sequence shown here is derived from an EMBL/GenBank/DDBJ whole genome shotgun (WGS) entry which is preliminary data.</text>
</comment>
<gene>
    <name evidence="1" type="ORF">ZHD862_LOCUS36919</name>
</gene>